<evidence type="ECO:0000313" key="2">
    <source>
        <dbReference type="Proteomes" id="UP001345963"/>
    </source>
</evidence>
<comment type="caution">
    <text evidence="1">The sequence shown here is derived from an EMBL/GenBank/DDBJ whole genome shotgun (WGS) entry which is preliminary data.</text>
</comment>
<dbReference type="EMBL" id="JAHUTI010092987">
    <property type="protein sequence ID" value="MED6262524.1"/>
    <property type="molecule type" value="Genomic_DNA"/>
</dbReference>
<keyword evidence="2" id="KW-1185">Reference proteome</keyword>
<name>A0ABU7CLX4_9TELE</name>
<reference evidence="1 2" key="1">
    <citation type="submission" date="2021-07" db="EMBL/GenBank/DDBJ databases">
        <authorList>
            <person name="Palmer J.M."/>
        </authorList>
    </citation>
    <scope>NUCLEOTIDE SEQUENCE [LARGE SCALE GENOMIC DNA]</scope>
    <source>
        <strain evidence="1 2">AT_MEX2019</strain>
        <tissue evidence="1">Muscle</tissue>
    </source>
</reference>
<dbReference type="Proteomes" id="UP001345963">
    <property type="component" value="Unassembled WGS sequence"/>
</dbReference>
<gene>
    <name evidence="1" type="ORF">ATANTOWER_020978</name>
</gene>
<organism evidence="1 2">
    <name type="scientific">Ataeniobius toweri</name>
    <dbReference type="NCBI Taxonomy" id="208326"/>
    <lineage>
        <taxon>Eukaryota</taxon>
        <taxon>Metazoa</taxon>
        <taxon>Chordata</taxon>
        <taxon>Craniata</taxon>
        <taxon>Vertebrata</taxon>
        <taxon>Euteleostomi</taxon>
        <taxon>Actinopterygii</taxon>
        <taxon>Neopterygii</taxon>
        <taxon>Teleostei</taxon>
        <taxon>Neoteleostei</taxon>
        <taxon>Acanthomorphata</taxon>
        <taxon>Ovalentaria</taxon>
        <taxon>Atherinomorphae</taxon>
        <taxon>Cyprinodontiformes</taxon>
        <taxon>Goodeidae</taxon>
        <taxon>Ataeniobius</taxon>
    </lineage>
</organism>
<proteinExistence type="predicted"/>
<accession>A0ABU7CLX4</accession>
<sequence length="90" mass="10079">MYPLTSVKTLNSLGDLLADCCLLFEERALLFWFFSMTLLGCVPVESPAETGSNVKSAVESRTKWERLKRKLDLLKRGIMLSAFSSYLGIA</sequence>
<evidence type="ECO:0000313" key="1">
    <source>
        <dbReference type="EMBL" id="MED6262524.1"/>
    </source>
</evidence>
<protein>
    <submittedName>
        <fullName evidence="1">Uncharacterized protein</fullName>
    </submittedName>
</protein>